<evidence type="ECO:0008006" key="5">
    <source>
        <dbReference type="Google" id="ProtNLM"/>
    </source>
</evidence>
<dbReference type="Gene3D" id="3.40.50.1110">
    <property type="entry name" value="SGNH hydrolase"/>
    <property type="match status" value="1"/>
</dbReference>
<accession>A0A9P4UYP5</accession>
<dbReference type="Proteomes" id="UP000799444">
    <property type="component" value="Unassembled WGS sequence"/>
</dbReference>
<dbReference type="InterPro" id="IPR051058">
    <property type="entry name" value="GDSL_Est/Lipase"/>
</dbReference>
<reference evidence="3" key="1">
    <citation type="journal article" date="2020" name="Stud. Mycol.">
        <title>101 Dothideomycetes genomes: a test case for predicting lifestyles and emergence of pathogens.</title>
        <authorList>
            <person name="Haridas S."/>
            <person name="Albert R."/>
            <person name="Binder M."/>
            <person name="Bloem J."/>
            <person name="Labutti K."/>
            <person name="Salamov A."/>
            <person name="Andreopoulos B."/>
            <person name="Baker S."/>
            <person name="Barry K."/>
            <person name="Bills G."/>
            <person name="Bluhm B."/>
            <person name="Cannon C."/>
            <person name="Castanera R."/>
            <person name="Culley D."/>
            <person name="Daum C."/>
            <person name="Ezra D."/>
            <person name="Gonzalez J."/>
            <person name="Henrissat B."/>
            <person name="Kuo A."/>
            <person name="Liang C."/>
            <person name="Lipzen A."/>
            <person name="Lutzoni F."/>
            <person name="Magnuson J."/>
            <person name="Mondo S."/>
            <person name="Nolan M."/>
            <person name="Ohm R."/>
            <person name="Pangilinan J."/>
            <person name="Park H.-J."/>
            <person name="Ramirez L."/>
            <person name="Alfaro M."/>
            <person name="Sun H."/>
            <person name="Tritt A."/>
            <person name="Yoshinaga Y."/>
            <person name="Zwiers L.-H."/>
            <person name="Turgeon B."/>
            <person name="Goodwin S."/>
            <person name="Spatafora J."/>
            <person name="Crous P."/>
            <person name="Grigoriev I."/>
        </authorList>
    </citation>
    <scope>NUCLEOTIDE SEQUENCE</scope>
    <source>
        <strain evidence="3">CBS 125425</strain>
    </source>
</reference>
<dbReference type="PANTHER" id="PTHR45648:SF22">
    <property type="entry name" value="GDSL LIPASE_ACYLHYDROLASE FAMILY PROTEIN (AFU_ORTHOLOGUE AFUA_4G14700)"/>
    <property type="match status" value="1"/>
</dbReference>
<evidence type="ECO:0000256" key="2">
    <source>
        <dbReference type="SAM" id="SignalP"/>
    </source>
</evidence>
<dbReference type="Pfam" id="PF00657">
    <property type="entry name" value="Lipase_GDSL"/>
    <property type="match status" value="1"/>
</dbReference>
<keyword evidence="2" id="KW-0732">Signal</keyword>
<feature type="chain" id="PRO_5040227874" description="Carbohydrate esterase family 16 protein" evidence="2">
    <location>
        <begin position="19"/>
        <end position="325"/>
    </location>
</feature>
<dbReference type="InterPro" id="IPR001087">
    <property type="entry name" value="GDSL"/>
</dbReference>
<evidence type="ECO:0000313" key="3">
    <source>
        <dbReference type="EMBL" id="KAF2733422.1"/>
    </source>
</evidence>
<dbReference type="EMBL" id="ML996161">
    <property type="protein sequence ID" value="KAF2733422.1"/>
    <property type="molecule type" value="Genomic_DNA"/>
</dbReference>
<comment type="caution">
    <text evidence="3">The sequence shown here is derived from an EMBL/GenBank/DDBJ whole genome shotgun (WGS) entry which is preliminary data.</text>
</comment>
<feature type="signal peptide" evidence="2">
    <location>
        <begin position="1"/>
        <end position="18"/>
    </location>
</feature>
<evidence type="ECO:0000256" key="1">
    <source>
        <dbReference type="ARBA" id="ARBA00022801"/>
    </source>
</evidence>
<dbReference type="InterPro" id="IPR036514">
    <property type="entry name" value="SGNH_hydro_sf"/>
</dbReference>
<dbReference type="AlphaFoldDB" id="A0A9P4UYP5"/>
<dbReference type="PANTHER" id="PTHR45648">
    <property type="entry name" value="GDSL LIPASE/ACYLHYDROLASE FAMILY PROTEIN (AFU_ORTHOLOGUE AFUA_4G14700)"/>
    <property type="match status" value="1"/>
</dbReference>
<dbReference type="GO" id="GO:0016788">
    <property type="term" value="F:hydrolase activity, acting on ester bonds"/>
    <property type="evidence" value="ECO:0007669"/>
    <property type="project" value="InterPro"/>
</dbReference>
<organism evidence="3 4">
    <name type="scientific">Polyplosphaeria fusca</name>
    <dbReference type="NCBI Taxonomy" id="682080"/>
    <lineage>
        <taxon>Eukaryota</taxon>
        <taxon>Fungi</taxon>
        <taxon>Dikarya</taxon>
        <taxon>Ascomycota</taxon>
        <taxon>Pezizomycotina</taxon>
        <taxon>Dothideomycetes</taxon>
        <taxon>Pleosporomycetidae</taxon>
        <taxon>Pleosporales</taxon>
        <taxon>Tetraplosphaeriaceae</taxon>
        <taxon>Polyplosphaeria</taxon>
    </lineage>
</organism>
<keyword evidence="4" id="KW-1185">Reference proteome</keyword>
<sequence length="325" mass="36238">MARGSLATVLSLVTSALAVRLRSNGTWSGWKSTEYLFVFGDSYTQTGFNITGTQPSPSNPMGNPPYPGWTSSNGPNWVDFLTFTYNESLIQTYNLAYGGATVDSALVAPYKPTVLSMKNQIEDQFLPTYGAHSASTPWTSKNSLFAFWIGINDVGNSWWLKNSTLIDAIFAEYSSLLDQLYLTGARNYLFLTVPPVNLAPLTLQNGNYSIENEGLAIEDWNGRVKKMSEEFGARHNESTTFVHDTWSVFSKALKDPKAFSQTSEIKNTTSWCKAYENGTPTWYTLDESCKYPVNEWFWLNNLHPTFPINNATAASIVEYLNSATT</sequence>
<keyword evidence="1" id="KW-0378">Hydrolase</keyword>
<gene>
    <name evidence="3" type="ORF">EJ04DRAFT_495218</name>
</gene>
<dbReference type="OrthoDB" id="1600564at2759"/>
<dbReference type="CDD" id="cd01846">
    <property type="entry name" value="fatty_acyltransferase_like"/>
    <property type="match status" value="1"/>
</dbReference>
<dbReference type="SUPFAM" id="SSF52266">
    <property type="entry name" value="SGNH hydrolase"/>
    <property type="match status" value="1"/>
</dbReference>
<protein>
    <recommendedName>
        <fullName evidence="5">Carbohydrate esterase family 16 protein</fullName>
    </recommendedName>
</protein>
<proteinExistence type="predicted"/>
<evidence type="ECO:0000313" key="4">
    <source>
        <dbReference type="Proteomes" id="UP000799444"/>
    </source>
</evidence>
<name>A0A9P4UYP5_9PLEO</name>